<name>A0A370WXN7_9GAMM</name>
<proteinExistence type="predicted"/>
<dbReference type="OrthoDB" id="1523296at2"/>
<organism evidence="1 2">
    <name type="scientific">Dyella monticola</name>
    <dbReference type="NCBI Taxonomy" id="1927958"/>
    <lineage>
        <taxon>Bacteria</taxon>
        <taxon>Pseudomonadati</taxon>
        <taxon>Pseudomonadota</taxon>
        <taxon>Gammaproteobacteria</taxon>
        <taxon>Lysobacterales</taxon>
        <taxon>Rhodanobacteraceae</taxon>
        <taxon>Dyella</taxon>
    </lineage>
</organism>
<dbReference type="Proteomes" id="UP000254258">
    <property type="component" value="Unassembled WGS sequence"/>
</dbReference>
<accession>A0A370WXN7</accession>
<dbReference type="AlphaFoldDB" id="A0A370WXN7"/>
<reference evidence="1 2" key="1">
    <citation type="submission" date="2018-07" db="EMBL/GenBank/DDBJ databases">
        <title>Dyella monticola sp. nov. and Dyella psychrodurans sp. nov. isolated from monsoon evergreen broad-leaved forest soil of Dinghu Mountain, China.</title>
        <authorList>
            <person name="Gao Z."/>
            <person name="Qiu L."/>
        </authorList>
    </citation>
    <scope>NUCLEOTIDE SEQUENCE [LARGE SCALE GENOMIC DNA]</scope>
    <source>
        <strain evidence="1 2">4G-K06</strain>
    </source>
</reference>
<protein>
    <submittedName>
        <fullName evidence="1">Type VI secretion system baseplate subunit TssG</fullName>
    </submittedName>
</protein>
<evidence type="ECO:0000313" key="1">
    <source>
        <dbReference type="EMBL" id="RDS80913.1"/>
    </source>
</evidence>
<evidence type="ECO:0000313" key="2">
    <source>
        <dbReference type="Proteomes" id="UP000254258"/>
    </source>
</evidence>
<dbReference type="EMBL" id="QRBE01000007">
    <property type="protein sequence ID" value="RDS80913.1"/>
    <property type="molecule type" value="Genomic_DNA"/>
</dbReference>
<sequence length="318" mass="35018">MHFFRFCELLERSAPHCPTLGSTDSLADEPIRFRSQLRLGFPGREIEAVENDPDDPTAPPTVRTAFLGLYGVDARMPSYFVDEIAQRREGAEPLAAFLDIFHHRIVTQYFRIWRKYHYPAGFERDGRDPISTCLLSLAGLGLGMAQIGQQVDPRKLLSMLGLVNQKTRTAEGLAGVLQHAVPNATITVKEFHPIWVTIDTAEPMPLGEQCVLGGGFFDRSNCVNVVIALTSSDSVAALMPGMSAHKDIMALLRFYLGYEAQAIMEAEVPPALMPPPILEPNAVNLGYTSMLPYAEAACASHAPIRIQLGTWNIPSRLS</sequence>
<comment type="caution">
    <text evidence="1">The sequence shown here is derived from an EMBL/GenBank/DDBJ whole genome shotgun (WGS) entry which is preliminary data.</text>
</comment>
<gene>
    <name evidence="1" type="primary">tssG</name>
    <name evidence="1" type="ORF">DWU98_13170</name>
</gene>
<dbReference type="PANTHER" id="PTHR35564:SF3">
    <property type="entry name" value="TYPE VI SECRETION SYSTEM BASEPLATE SUBUNIT TSSG"/>
    <property type="match status" value="1"/>
</dbReference>
<keyword evidence="2" id="KW-1185">Reference proteome</keyword>
<dbReference type="InterPro" id="IPR010732">
    <property type="entry name" value="T6SS_TssG-like"/>
</dbReference>
<dbReference type="Pfam" id="PF06996">
    <property type="entry name" value="T6SS_TssG"/>
    <property type="match status" value="1"/>
</dbReference>
<dbReference type="PANTHER" id="PTHR35564">
    <property type="match status" value="1"/>
</dbReference>
<dbReference type="NCBIfam" id="TIGR03347">
    <property type="entry name" value="VI_chp_1"/>
    <property type="match status" value="1"/>
</dbReference>